<evidence type="ECO:0000256" key="3">
    <source>
        <dbReference type="SAM" id="Coils"/>
    </source>
</evidence>
<name>A0A919BQA7_9GAMM</name>
<keyword evidence="4" id="KW-0812">Transmembrane</keyword>
<evidence type="ECO:0000256" key="1">
    <source>
        <dbReference type="ARBA" id="ARBA00004196"/>
    </source>
</evidence>
<dbReference type="InterPro" id="IPR050465">
    <property type="entry name" value="UPF0194_transport"/>
</dbReference>
<reference evidence="6" key="2">
    <citation type="submission" date="2020-09" db="EMBL/GenBank/DDBJ databases">
        <authorList>
            <person name="Sun Q."/>
            <person name="Kim S."/>
        </authorList>
    </citation>
    <scope>NUCLEOTIDE SEQUENCE</scope>
    <source>
        <strain evidence="6">KCTC 42731</strain>
    </source>
</reference>
<comment type="subcellular location">
    <subcellularLocation>
        <location evidence="1">Cell envelope</location>
    </subcellularLocation>
</comment>
<dbReference type="EMBL" id="BNCK01000011">
    <property type="protein sequence ID" value="GHG05460.1"/>
    <property type="molecule type" value="Genomic_DNA"/>
</dbReference>
<feature type="coiled-coil region" evidence="3">
    <location>
        <begin position="210"/>
        <end position="237"/>
    </location>
</feature>
<dbReference type="Gene3D" id="2.40.420.20">
    <property type="match status" value="1"/>
</dbReference>
<comment type="caution">
    <text evidence="6">The sequence shown here is derived from an EMBL/GenBank/DDBJ whole genome shotgun (WGS) entry which is preliminary data.</text>
</comment>
<dbReference type="AlphaFoldDB" id="A0A919BQA7"/>
<feature type="domain" description="CzcB-like barrel-sandwich hybrid" evidence="5">
    <location>
        <begin position="75"/>
        <end position="266"/>
    </location>
</feature>
<evidence type="ECO:0000313" key="6">
    <source>
        <dbReference type="EMBL" id="GHG05460.1"/>
    </source>
</evidence>
<protein>
    <submittedName>
        <fullName evidence="6">ABC transporter permease</fullName>
    </submittedName>
</protein>
<gene>
    <name evidence="6" type="ORF">GCM10017161_38840</name>
</gene>
<keyword evidence="4" id="KW-1133">Transmembrane helix</keyword>
<keyword evidence="7" id="KW-1185">Reference proteome</keyword>
<dbReference type="RefSeq" id="WP_189774142.1">
    <property type="nucleotide sequence ID" value="NZ_BNCK01000011.1"/>
</dbReference>
<reference evidence="6" key="1">
    <citation type="journal article" date="2014" name="Int. J. Syst. Evol. Microbiol.">
        <title>Complete genome sequence of Corynebacterium casei LMG S-19264T (=DSM 44701T), isolated from a smear-ripened cheese.</title>
        <authorList>
            <consortium name="US DOE Joint Genome Institute (JGI-PGF)"/>
            <person name="Walter F."/>
            <person name="Albersmeier A."/>
            <person name="Kalinowski J."/>
            <person name="Ruckert C."/>
        </authorList>
    </citation>
    <scope>NUCLEOTIDE SEQUENCE</scope>
    <source>
        <strain evidence="6">KCTC 42731</strain>
    </source>
</reference>
<evidence type="ECO:0000256" key="4">
    <source>
        <dbReference type="SAM" id="Phobius"/>
    </source>
</evidence>
<keyword evidence="2 3" id="KW-0175">Coiled coil</keyword>
<dbReference type="PANTHER" id="PTHR32347:SF23">
    <property type="entry name" value="BLL5650 PROTEIN"/>
    <property type="match status" value="1"/>
</dbReference>
<keyword evidence="4" id="KW-0472">Membrane</keyword>
<evidence type="ECO:0000256" key="2">
    <source>
        <dbReference type="ARBA" id="ARBA00023054"/>
    </source>
</evidence>
<dbReference type="PANTHER" id="PTHR32347">
    <property type="entry name" value="EFFLUX SYSTEM COMPONENT YKNX-RELATED"/>
    <property type="match status" value="1"/>
</dbReference>
<evidence type="ECO:0000313" key="7">
    <source>
        <dbReference type="Proteomes" id="UP000623842"/>
    </source>
</evidence>
<dbReference type="Gene3D" id="2.40.50.100">
    <property type="match status" value="1"/>
</dbReference>
<proteinExistence type="predicted"/>
<organism evidence="6 7">
    <name type="scientific">Thalassotalea marina</name>
    <dbReference type="NCBI Taxonomy" id="1673741"/>
    <lineage>
        <taxon>Bacteria</taxon>
        <taxon>Pseudomonadati</taxon>
        <taxon>Pseudomonadota</taxon>
        <taxon>Gammaproteobacteria</taxon>
        <taxon>Alteromonadales</taxon>
        <taxon>Colwelliaceae</taxon>
        <taxon>Thalassotalea</taxon>
    </lineage>
</organism>
<dbReference type="Proteomes" id="UP000623842">
    <property type="component" value="Unassembled WGS sequence"/>
</dbReference>
<evidence type="ECO:0000259" key="5">
    <source>
        <dbReference type="Pfam" id="PF25973"/>
    </source>
</evidence>
<feature type="transmembrane region" description="Helical" evidence="4">
    <location>
        <begin position="12"/>
        <end position="30"/>
    </location>
</feature>
<dbReference type="Pfam" id="PF25973">
    <property type="entry name" value="BSH_CzcB"/>
    <property type="match status" value="1"/>
</dbReference>
<dbReference type="InterPro" id="IPR058647">
    <property type="entry name" value="BSH_CzcB-like"/>
</dbReference>
<sequence length="418" mass="46902">MDIKREVVHKPILLNYWYLFPIIAVLWLVWSYRDVFSDASYFVEREKLVTAKVEQGTFQVNVRASGLLKPAEIRWVASQVAGRVEQVLVKPGAQVEQGQLLVQLSNPELLREREKVQWELAANKADNHAALVSMESQLLDLENVVIAAEYDYQAAKLKLDAETQLIAQGNATVSQLDYKRSQLAVDQQLQFWQAQQQKTKKMKAKLAATQTAQQARINLIENNLQRMQEQVDALAIRAQQTGVVQQVSLELGERAQVGDSVALIADQQKLFAELQVPEVRIQDIVLGQLVVIDTRNSEIIGKVSRIDPAVTGGMVQVDVQLTDELPVDARPELTVDALIEISNIEQTLYVKRPMFAPRNTTTGLYKLVEQGGFARKTLVKLGQSSVNKIQIESGLQVGDEIIISDTSDWQDHQTIMIN</sequence>
<dbReference type="GO" id="GO:0030313">
    <property type="term" value="C:cell envelope"/>
    <property type="evidence" value="ECO:0007669"/>
    <property type="project" value="UniProtKB-SubCell"/>
</dbReference>
<accession>A0A919BQA7</accession>